<keyword evidence="5" id="KW-1185">Reference proteome</keyword>
<dbReference type="PANTHER" id="PTHR21646">
    <property type="entry name" value="UBIQUITIN CARBOXYL-TERMINAL HYDROLASE"/>
    <property type="match status" value="1"/>
</dbReference>
<dbReference type="PROSITE" id="PS00973">
    <property type="entry name" value="USP_2"/>
    <property type="match status" value="1"/>
</dbReference>
<feature type="compositionally biased region" description="Basic and acidic residues" evidence="1">
    <location>
        <begin position="1408"/>
        <end position="1421"/>
    </location>
</feature>
<feature type="region of interest" description="Disordered" evidence="1">
    <location>
        <begin position="1405"/>
        <end position="1433"/>
    </location>
</feature>
<feature type="compositionally biased region" description="Polar residues" evidence="1">
    <location>
        <begin position="1422"/>
        <end position="1431"/>
    </location>
</feature>
<organism evidence="4 5">
    <name type="scientific">Fistulifera solaris</name>
    <name type="common">Oleaginous diatom</name>
    <dbReference type="NCBI Taxonomy" id="1519565"/>
    <lineage>
        <taxon>Eukaryota</taxon>
        <taxon>Sar</taxon>
        <taxon>Stramenopiles</taxon>
        <taxon>Ochrophyta</taxon>
        <taxon>Bacillariophyta</taxon>
        <taxon>Bacillariophyceae</taxon>
        <taxon>Bacillariophycidae</taxon>
        <taxon>Naviculales</taxon>
        <taxon>Naviculaceae</taxon>
        <taxon>Fistulifera</taxon>
    </lineage>
</organism>
<feature type="compositionally biased region" description="Polar residues" evidence="1">
    <location>
        <begin position="714"/>
        <end position="725"/>
    </location>
</feature>
<comment type="caution">
    <text evidence="4">The sequence shown here is derived from an EMBL/GenBank/DDBJ whole genome shotgun (WGS) entry which is preliminary data.</text>
</comment>
<dbReference type="InParanoid" id="A0A1Z5KNS6"/>
<dbReference type="InterPro" id="IPR028889">
    <property type="entry name" value="USP"/>
</dbReference>
<gene>
    <name evidence="4" type="ORF">FisN_13Hh324</name>
</gene>
<dbReference type="InterPro" id="IPR050185">
    <property type="entry name" value="Ub_carboxyl-term_hydrolase"/>
</dbReference>
<dbReference type="Gene3D" id="2.30.30.140">
    <property type="match status" value="1"/>
</dbReference>
<dbReference type="InterPro" id="IPR038765">
    <property type="entry name" value="Papain-like_cys_pep_sf"/>
</dbReference>
<feature type="region of interest" description="Disordered" evidence="1">
    <location>
        <begin position="1012"/>
        <end position="1049"/>
    </location>
</feature>
<dbReference type="PROSITE" id="PS51283">
    <property type="entry name" value="DUSP"/>
    <property type="match status" value="1"/>
</dbReference>
<evidence type="ECO:0000259" key="3">
    <source>
        <dbReference type="PROSITE" id="PS51283"/>
    </source>
</evidence>
<feature type="compositionally biased region" description="Polar residues" evidence="1">
    <location>
        <begin position="1016"/>
        <end position="1035"/>
    </location>
</feature>
<dbReference type="SUPFAM" id="SSF54001">
    <property type="entry name" value="Cysteine proteinases"/>
    <property type="match status" value="1"/>
</dbReference>
<dbReference type="Proteomes" id="UP000198406">
    <property type="component" value="Unassembled WGS sequence"/>
</dbReference>
<dbReference type="Gene3D" id="3.30.2230.10">
    <property type="entry name" value="DUSP-like"/>
    <property type="match status" value="1"/>
</dbReference>
<feature type="compositionally biased region" description="Polar residues" evidence="1">
    <location>
        <begin position="1"/>
        <end position="33"/>
    </location>
</feature>
<dbReference type="InterPro" id="IPR018200">
    <property type="entry name" value="USP_CS"/>
</dbReference>
<dbReference type="PROSITE" id="PS50235">
    <property type="entry name" value="USP_3"/>
    <property type="match status" value="1"/>
</dbReference>
<dbReference type="Gene3D" id="3.90.70.10">
    <property type="entry name" value="Cysteine proteinases"/>
    <property type="match status" value="2"/>
</dbReference>
<dbReference type="PANTHER" id="PTHR21646:SF46">
    <property type="entry name" value="UBIQUITIN CARBOXYL-TERMINAL HYDROLASE"/>
    <property type="match status" value="1"/>
</dbReference>
<feature type="domain" description="USP" evidence="2">
    <location>
        <begin position="1070"/>
        <end position="2017"/>
    </location>
</feature>
<dbReference type="InterPro" id="IPR006615">
    <property type="entry name" value="Pept_C19_DUSP"/>
</dbReference>
<reference evidence="4 5" key="1">
    <citation type="journal article" date="2015" name="Plant Cell">
        <title>Oil accumulation by the oleaginous diatom Fistulifera solaris as revealed by the genome and transcriptome.</title>
        <authorList>
            <person name="Tanaka T."/>
            <person name="Maeda Y."/>
            <person name="Veluchamy A."/>
            <person name="Tanaka M."/>
            <person name="Abida H."/>
            <person name="Marechal E."/>
            <person name="Bowler C."/>
            <person name="Muto M."/>
            <person name="Sunaga Y."/>
            <person name="Tanaka M."/>
            <person name="Yoshino T."/>
            <person name="Taniguchi T."/>
            <person name="Fukuda Y."/>
            <person name="Nemoto M."/>
            <person name="Matsumoto M."/>
            <person name="Wong P.S."/>
            <person name="Aburatani S."/>
            <person name="Fujibuchi W."/>
        </authorList>
    </citation>
    <scope>NUCLEOTIDE SEQUENCE [LARGE SCALE GENOMIC DNA]</scope>
    <source>
        <strain evidence="4 5">JPCC DA0580</strain>
    </source>
</reference>
<accession>A0A1Z5KNS6</accession>
<dbReference type="GO" id="GO:0004843">
    <property type="term" value="F:cysteine-type deubiquitinase activity"/>
    <property type="evidence" value="ECO:0007669"/>
    <property type="project" value="InterPro"/>
</dbReference>
<dbReference type="Pfam" id="PF00443">
    <property type="entry name" value="UCH"/>
    <property type="match status" value="1"/>
</dbReference>
<feature type="region of interest" description="Disordered" evidence="1">
    <location>
        <begin position="1"/>
        <end position="77"/>
    </location>
</feature>
<evidence type="ECO:0000313" key="5">
    <source>
        <dbReference type="Proteomes" id="UP000198406"/>
    </source>
</evidence>
<dbReference type="InterPro" id="IPR035927">
    <property type="entry name" value="DUSP-like_sf"/>
</dbReference>
<feature type="region of interest" description="Disordered" evidence="1">
    <location>
        <begin position="701"/>
        <end position="732"/>
    </location>
</feature>
<dbReference type="OrthoDB" id="292964at2759"/>
<dbReference type="GO" id="GO:0016579">
    <property type="term" value="P:protein deubiquitination"/>
    <property type="evidence" value="ECO:0007669"/>
    <property type="project" value="InterPro"/>
</dbReference>
<dbReference type="SUPFAM" id="SSF143791">
    <property type="entry name" value="DUSP-like"/>
    <property type="match status" value="1"/>
</dbReference>
<protein>
    <submittedName>
        <fullName evidence="4">Uncharacterized protein</fullName>
    </submittedName>
</protein>
<evidence type="ECO:0000256" key="1">
    <source>
        <dbReference type="SAM" id="MobiDB-lite"/>
    </source>
</evidence>
<dbReference type="PROSITE" id="PS00972">
    <property type="entry name" value="USP_1"/>
    <property type="match status" value="1"/>
</dbReference>
<dbReference type="Pfam" id="PF06337">
    <property type="entry name" value="DUSP"/>
    <property type="match status" value="1"/>
</dbReference>
<evidence type="ECO:0000259" key="2">
    <source>
        <dbReference type="PROSITE" id="PS50235"/>
    </source>
</evidence>
<sequence length="2031" mass="228111">MGTCQSKNAVPDSASVSSLTRKSKGSSNVRNGSPNPPQTRARLDSWANPPTAVPENVTPNPEKRTQGHFQTPPHNTSRSMLESQWKRLWETHSPHLVDPVDVPSVLDMLLDKTINRLSAVQITWLQRKVRATFAALPNSGGSVLAKIVSNQNGQVASDAKLMADKMRLLHPSIWMRVLPVAAWCPSFHTKPTPAPRRNSSNQNLNLSASNLNVPNLATLNGNSDSDSYAWSDLVLRNLELILLHLSNSDWERVTLAASHAAEAAGLEMDVNKRDKGWTMPRPSVVPEITDPAVPPPGVTFQALAAIIALAIEGTRSQRLHLLFYLLLSDLPEFLTLHPAGGAPVWLLETGNNTVVSLASLIHYHYFGNAFLPVQPTAKTRRKHNFVASQSRRPLKIAVKNLHTFLLDIVQKPTEKSSWAEQEPTLSDVESGFPPKLQDRMNVMVPDMYTEDILKSSARLEKSIASYSTDPEAKSHFTLQEFDEWLEHSVDDALLELVMHRIFAAGVLSSHADEARWVASEWALWNQHQQSLTSDIYESNHDARIEDTPTIEAQRSLSMTRSQSPFDDFYNQVWGGIGGVDGGGGTGHGILYCIDQEWWNTWCSYVAWSWVGERPVRKTRLRRPRSLSNYRLVEKTDDDGVYISGALGSYEMMKNGLQRNKDYILVPPGVWNVLYELYGGGPPLPRAIRLLSVKEMDISKDVSGKKKRKEPIYNGNGNEHSGSLGRSGSDRVQRVPRMPDSISVASHPWVVNVQLCDSAQPYRRGDVGLTSIHVMVTPEEPLWRLLSEAVRRFTFDSFKAFGLDGTGRARLWKRTNVMDLKPPMSRYGPWNLLCKNRYATIPNLAVMESNVEHPDINWFVNNWRTYTDDSTVESSGMVNQDRLMLEFAVQNKDGELIWPREAAAKAGHARRLVEEEIEFRRMLQGFDVDGNPMIRPPELIDLKVDAMDSTGRWYPVKILAVDIIDEDTSDEENQFTSRDEDLRVASKRVKVDFSEHGGHIDWIDVESDRLGPAGRFTNETDQQALSRQNGASSVSPEKTKSAIVTKKTNSNISDGGGETAKLCSLPGFGACGLTNLGNTCYMNSALQCISYVPLLRAYLLSNMFKATGDLNRDNPLGTGGKFLEESAELMKIMWCSRFGEKSPIRFKSQLGKFNPQFSGADQQDAQEFLNYMLDVLHEDSNRVRKKPYVEALSDDYVRQHQLNRVGEEAWRRFLRRNRSVVSDVAMGQVLNTVTCPACNYSSRNFDPFNLLSIPIPTVADVIFQCTLYRRATPATCPWVLNRSRRENSSHTRYSFKAGTTRGNGPPSETYVAEQYAITISRLADSGDLRLQLQNLCGIAAARLHLFRLEEFENDGFQPESVLSHRASLIPLNDKEGPCSQLMKKRGQNDASAASVTQIIAYETSLRPRQLTDKPETSDDKSSTENTAPGNATDSDHFLDCLESYGDDAECRVYDSDPLVLAKEVSRRMWPESAEDFILGLRVDAKDQRGNWFSGSVIKVFDDETANGGTDNGDETFKDTRKVSVHFDNFSSKWDETYSIRDFQEGNIQSLFSHATPKTKPTDLLVYHRYDDTSVYFGLPFYASCRSEWTNARAGAHILAQVSRFLYYPPVDPEERKGPQASADPVVERALNESRYYDKIQRTVSELIDILVEYDRKYVRFGLGLSADEVKTVKLSKPPSTFEQLAGELEAKVTDYLALLPFEFRISSMDPLNADKTQGAPEEEMFPFSLNRTIGNFVTARSVVVLCWRPFSKDRSSSQKSSIARSVAYVLPPIQTHKASAEILKKASMNDRSNETKKDNIDSGGVGLGSCLKEFCKEQKLSLSDNWRCPRCKDFREGKQDMNLWRLPDFLMFHIKRFNMSARWREKITTKVNFPLTGLDMSEWCHGTSPALQNRHPDSRIYDLIGVVNHYGSMTGGHYIATCKVSNCGKDGKEEVGYSFNGVGVMNVQFDELDAPSGWRLSRPKAEVNHSKQAATVSAKAVAESAEPLWLQFDDELVEPIPPDIVATEMAYVLFYRRRELSSSNIARYSTVD</sequence>
<feature type="domain" description="DUSP" evidence="3">
    <location>
        <begin position="548"/>
        <end position="688"/>
    </location>
</feature>
<evidence type="ECO:0000313" key="4">
    <source>
        <dbReference type="EMBL" id="GAX27588.1"/>
    </source>
</evidence>
<name>A0A1Z5KNS6_FISSO</name>
<proteinExistence type="predicted"/>
<dbReference type="EMBL" id="BDSP01000259">
    <property type="protein sequence ID" value="GAX27588.1"/>
    <property type="molecule type" value="Genomic_DNA"/>
</dbReference>
<feature type="compositionally biased region" description="Polar residues" evidence="1">
    <location>
        <begin position="67"/>
        <end position="77"/>
    </location>
</feature>
<dbReference type="InterPro" id="IPR001394">
    <property type="entry name" value="Peptidase_C19_UCH"/>
</dbReference>